<name>A0A1H9XVL0_9PSEU</name>
<evidence type="ECO:0000313" key="2">
    <source>
        <dbReference type="EMBL" id="SES50228.1"/>
    </source>
</evidence>
<sequence length="114" mass="12077">MFPAPPPSAPVVKRGTPLAHCAAGASIWYAALITVYVVASVRTGSGLGQLGAAFLVGALLFVPTTFVTWLILSKVRIKPWVVIFVTLPIYFVVWVLVSGFMGALGAVFRMLLTG</sequence>
<protein>
    <submittedName>
        <fullName evidence="2">Uncharacterized protein</fullName>
    </submittedName>
</protein>
<keyword evidence="1" id="KW-1133">Transmembrane helix</keyword>
<feature type="transmembrane region" description="Helical" evidence="1">
    <location>
        <begin position="21"/>
        <end position="39"/>
    </location>
</feature>
<dbReference type="RefSeq" id="WP_090072448.1">
    <property type="nucleotide sequence ID" value="NZ_FOFT01000019.1"/>
</dbReference>
<evidence type="ECO:0000313" key="3">
    <source>
        <dbReference type="Proteomes" id="UP000199028"/>
    </source>
</evidence>
<evidence type="ECO:0000256" key="1">
    <source>
        <dbReference type="SAM" id="Phobius"/>
    </source>
</evidence>
<dbReference type="Proteomes" id="UP000199028">
    <property type="component" value="Unassembled WGS sequence"/>
</dbReference>
<reference evidence="3" key="1">
    <citation type="submission" date="2016-10" db="EMBL/GenBank/DDBJ databases">
        <authorList>
            <person name="Varghese N."/>
            <person name="Submissions S."/>
        </authorList>
    </citation>
    <scope>NUCLEOTIDE SEQUENCE [LARGE SCALE GENOMIC DNA]</scope>
    <source>
        <strain evidence="3">CGMCC 4.578</strain>
    </source>
</reference>
<keyword evidence="3" id="KW-1185">Reference proteome</keyword>
<keyword evidence="1" id="KW-0472">Membrane</keyword>
<proteinExistence type="predicted"/>
<organism evidence="2 3">
    <name type="scientific">Lentzea flaviverrucosa</name>
    <dbReference type="NCBI Taxonomy" id="200379"/>
    <lineage>
        <taxon>Bacteria</taxon>
        <taxon>Bacillati</taxon>
        <taxon>Actinomycetota</taxon>
        <taxon>Actinomycetes</taxon>
        <taxon>Pseudonocardiales</taxon>
        <taxon>Pseudonocardiaceae</taxon>
        <taxon>Lentzea</taxon>
    </lineage>
</organism>
<dbReference type="OrthoDB" id="3700756at2"/>
<accession>A0A1H9XVL0</accession>
<dbReference type="EMBL" id="FOFT01000019">
    <property type="protein sequence ID" value="SES50228.1"/>
    <property type="molecule type" value="Genomic_DNA"/>
</dbReference>
<dbReference type="AlphaFoldDB" id="A0A1H9XVL0"/>
<feature type="transmembrane region" description="Helical" evidence="1">
    <location>
        <begin position="51"/>
        <end position="72"/>
    </location>
</feature>
<gene>
    <name evidence="2" type="ORF">SAMN05216195_11985</name>
</gene>
<keyword evidence="1" id="KW-0812">Transmembrane</keyword>
<feature type="transmembrane region" description="Helical" evidence="1">
    <location>
        <begin position="79"/>
        <end position="108"/>
    </location>
</feature>